<feature type="domain" description="Transketolase-like pyrimidine-binding" evidence="4">
    <location>
        <begin position="6"/>
        <end position="172"/>
    </location>
</feature>
<keyword evidence="6" id="KW-1185">Reference proteome</keyword>
<evidence type="ECO:0000256" key="3">
    <source>
        <dbReference type="ARBA" id="ARBA00023052"/>
    </source>
</evidence>
<protein>
    <submittedName>
        <fullName evidence="5">Transketolase family protein</fullName>
    </submittedName>
</protein>
<keyword evidence="3" id="KW-0786">Thiamine pyrophosphate</keyword>
<dbReference type="KEGG" id="vpy:HZI73_15895"/>
<evidence type="ECO:0000256" key="1">
    <source>
        <dbReference type="ARBA" id="ARBA00001964"/>
    </source>
</evidence>
<dbReference type="SUPFAM" id="SSF52922">
    <property type="entry name" value="TK C-terminal domain-like"/>
    <property type="match status" value="1"/>
</dbReference>
<dbReference type="InterPro" id="IPR051157">
    <property type="entry name" value="PDH/Transketolase"/>
</dbReference>
<comment type="similarity">
    <text evidence="2">Belongs to the transketolase family.</text>
</comment>
<dbReference type="Pfam" id="PF02779">
    <property type="entry name" value="Transket_pyr"/>
    <property type="match status" value="1"/>
</dbReference>
<dbReference type="SUPFAM" id="SSF52518">
    <property type="entry name" value="Thiamin diphosphate-binding fold (THDP-binding)"/>
    <property type="match status" value="1"/>
</dbReference>
<proteinExistence type="inferred from homology"/>
<dbReference type="InterPro" id="IPR009014">
    <property type="entry name" value="Transketo_C/PFOR_II"/>
</dbReference>
<dbReference type="EMBL" id="CP058649">
    <property type="protein sequence ID" value="QUI23681.1"/>
    <property type="molecule type" value="Genomic_DNA"/>
</dbReference>
<dbReference type="InterPro" id="IPR033248">
    <property type="entry name" value="Transketolase_C"/>
</dbReference>
<reference evidence="5" key="1">
    <citation type="submission" date="2020-07" db="EMBL/GenBank/DDBJ databases">
        <title>Vallitalea pronyensis genome.</title>
        <authorList>
            <person name="Postec A."/>
        </authorList>
    </citation>
    <scope>NUCLEOTIDE SEQUENCE</scope>
    <source>
        <strain evidence="5">FatNI3</strain>
    </source>
</reference>
<dbReference type="CDD" id="cd07033">
    <property type="entry name" value="TPP_PYR_DXS_TK_like"/>
    <property type="match status" value="1"/>
</dbReference>
<sequence length="324" mass="36125">MSLESREMREVYTEQLMDLAEKDERIVLVEADLMRAAKSLTFQERFPERTVDVGVAEANMVGVAAGLSAFGKIPFTHSFTSFATRRCFDQITISVAYAGLNVKIMGSDPGVAAELNGGTHMSFEDVGIMRNIPDMVIFEPVDNEQLTQAMPYIVKHIGPVYIRLFRKKTEKIFDEGYTFNWCKADTLQEGSDATIIATGLMVKNALLAAKNLEAEGIRVRVLNIHTVKPIDQHAIIKAAEETGAIVTAENHNIINGLGSAVAEVLIENHPVPMKRIGVRDHFGEVGKMDFLMEKYQMTPEAIAEAVKDVLQMKHKYQQTRRHIS</sequence>
<dbReference type="InterPro" id="IPR029061">
    <property type="entry name" value="THDP-binding"/>
</dbReference>
<organism evidence="5 6">
    <name type="scientific">Vallitalea pronyensis</name>
    <dbReference type="NCBI Taxonomy" id="1348613"/>
    <lineage>
        <taxon>Bacteria</taxon>
        <taxon>Bacillati</taxon>
        <taxon>Bacillota</taxon>
        <taxon>Clostridia</taxon>
        <taxon>Lachnospirales</taxon>
        <taxon>Vallitaleaceae</taxon>
        <taxon>Vallitalea</taxon>
    </lineage>
</organism>
<name>A0A8J8SHK8_9FIRM</name>
<comment type="cofactor">
    <cofactor evidence="1">
        <name>thiamine diphosphate</name>
        <dbReference type="ChEBI" id="CHEBI:58937"/>
    </cofactor>
</comment>
<dbReference type="RefSeq" id="WP_212694366.1">
    <property type="nucleotide sequence ID" value="NZ_CP058649.1"/>
</dbReference>
<gene>
    <name evidence="5" type="ORF">HZI73_15895</name>
</gene>
<dbReference type="Gene3D" id="3.40.50.970">
    <property type="match status" value="1"/>
</dbReference>
<dbReference type="Pfam" id="PF02780">
    <property type="entry name" value="Transketolase_C"/>
    <property type="match status" value="1"/>
</dbReference>
<evidence type="ECO:0000313" key="5">
    <source>
        <dbReference type="EMBL" id="QUI23681.1"/>
    </source>
</evidence>
<evidence type="ECO:0000259" key="4">
    <source>
        <dbReference type="SMART" id="SM00861"/>
    </source>
</evidence>
<dbReference type="FunFam" id="3.40.50.970:FF:000129">
    <property type="entry name" value="Transketolase"/>
    <property type="match status" value="1"/>
</dbReference>
<dbReference type="InterPro" id="IPR005475">
    <property type="entry name" value="Transketolase-like_Pyr-bd"/>
</dbReference>
<dbReference type="SMART" id="SM00861">
    <property type="entry name" value="Transket_pyr"/>
    <property type="match status" value="1"/>
</dbReference>
<dbReference type="Proteomes" id="UP000683246">
    <property type="component" value="Chromosome"/>
</dbReference>
<evidence type="ECO:0000256" key="2">
    <source>
        <dbReference type="ARBA" id="ARBA00007131"/>
    </source>
</evidence>
<dbReference type="AlphaFoldDB" id="A0A8J8SHK8"/>
<evidence type="ECO:0000313" key="6">
    <source>
        <dbReference type="Proteomes" id="UP000683246"/>
    </source>
</evidence>
<accession>A0A8J8SHK8</accession>
<dbReference type="PANTHER" id="PTHR43825">
    <property type="entry name" value="PYRUVATE DEHYDROGENASE E1 COMPONENT"/>
    <property type="match status" value="1"/>
</dbReference>
<dbReference type="Gene3D" id="3.40.50.920">
    <property type="match status" value="1"/>
</dbReference>
<dbReference type="PANTHER" id="PTHR43825:SF1">
    <property type="entry name" value="TRANSKETOLASE-LIKE PYRIMIDINE-BINDING DOMAIN-CONTAINING PROTEIN"/>
    <property type="match status" value="1"/>
</dbReference>